<comment type="caution">
    <text evidence="1">The sequence shown here is derived from an EMBL/GenBank/DDBJ whole genome shotgun (WGS) entry which is preliminary data.</text>
</comment>
<evidence type="ECO:0000313" key="2">
    <source>
        <dbReference type="Proteomes" id="UP001196509"/>
    </source>
</evidence>
<dbReference type="Proteomes" id="UP001196509">
    <property type="component" value="Unassembled WGS sequence"/>
</dbReference>
<keyword evidence="2" id="KW-1185">Reference proteome</keyword>
<reference evidence="1" key="1">
    <citation type="submission" date="2021-08" db="EMBL/GenBank/DDBJ databases">
        <title>Hoeflea bacterium WL0058 sp. nov., isolated from the sediment.</title>
        <authorList>
            <person name="Wang L."/>
            <person name="Zhang D."/>
        </authorList>
    </citation>
    <scope>NUCLEOTIDE SEQUENCE</scope>
    <source>
        <strain evidence="1">WL0058</strain>
    </source>
</reference>
<dbReference type="RefSeq" id="WP_220229698.1">
    <property type="nucleotide sequence ID" value="NZ_JAICBX010000003.1"/>
</dbReference>
<dbReference type="AlphaFoldDB" id="A0AAE2ZQP2"/>
<proteinExistence type="predicted"/>
<protein>
    <recommendedName>
        <fullName evidence="3">ArsR family transcriptional regulator</fullName>
    </recommendedName>
</protein>
<sequence length="105" mass="11420">MNLGIDYAKKIREDARLIILRALAEQINDTLASNVLQDEVLPVFGVRQDRAWVHQQLDYLANLGAISVVTAGTVKVATLMATGKKHIDRLVALEGVTRPSLAGEA</sequence>
<dbReference type="EMBL" id="JAICBX010000003">
    <property type="protein sequence ID" value="MBW8638982.1"/>
    <property type="molecule type" value="Genomic_DNA"/>
</dbReference>
<evidence type="ECO:0008006" key="3">
    <source>
        <dbReference type="Google" id="ProtNLM"/>
    </source>
</evidence>
<organism evidence="1 2">
    <name type="scientific">Flavimaribacter sediminis</name>
    <dbReference type="NCBI Taxonomy" id="2865987"/>
    <lineage>
        <taxon>Bacteria</taxon>
        <taxon>Pseudomonadati</taxon>
        <taxon>Pseudomonadota</taxon>
        <taxon>Alphaproteobacteria</taxon>
        <taxon>Hyphomicrobiales</taxon>
        <taxon>Rhizobiaceae</taxon>
        <taxon>Flavimaribacter</taxon>
    </lineage>
</organism>
<gene>
    <name evidence="1" type="ORF">K1W69_17430</name>
</gene>
<evidence type="ECO:0000313" key="1">
    <source>
        <dbReference type="EMBL" id="MBW8638982.1"/>
    </source>
</evidence>
<accession>A0AAE2ZQP2</accession>
<name>A0AAE2ZQP2_9HYPH</name>